<name>A0A2A7ARV2_9FIRM</name>
<feature type="transmembrane region" description="Helical" evidence="1">
    <location>
        <begin position="162"/>
        <end position="182"/>
    </location>
</feature>
<feature type="transmembrane region" description="Helical" evidence="1">
    <location>
        <begin position="13"/>
        <end position="35"/>
    </location>
</feature>
<protein>
    <recommendedName>
        <fullName evidence="4">Bacterial membrane protein YfhO</fullName>
    </recommendedName>
</protein>
<dbReference type="PANTHER" id="PTHR38454:SF1">
    <property type="entry name" value="INTEGRAL MEMBRANE PROTEIN"/>
    <property type="match status" value="1"/>
</dbReference>
<evidence type="ECO:0000313" key="2">
    <source>
        <dbReference type="EMBL" id="PDX81791.1"/>
    </source>
</evidence>
<feature type="transmembrane region" description="Helical" evidence="1">
    <location>
        <begin position="323"/>
        <end position="342"/>
    </location>
</feature>
<proteinExistence type="predicted"/>
<feature type="transmembrane region" description="Helical" evidence="1">
    <location>
        <begin position="106"/>
        <end position="127"/>
    </location>
</feature>
<accession>A0A2A7ARV2</accession>
<keyword evidence="1" id="KW-1133">Transmembrane helix</keyword>
<sequence>MKQNHHYTFETKAVLYSGLLTFALLCILFAVGGLAPFGSKSLAVMDADIQYLDFFSYFKDVLSGKNTIGYTFGKTLGGSNIAVFSYYLSSPFNLLLFFFSNQQLHTFFDLVVALKLTLASVAFAYFSVHRFNRSSDENLCLYVLISTAYGLCQYNFAQASNIMWLDGVYMLPFILLQVYYIVRGKKSWTLSFLVGTAILFNWYSAGIDCLFSGFWFLFECGLLFIEKHPQFKQLVRLALRYVAAMILGVLLSAALFFPTIGALRKSTRGSLHLGRLEFLGNFSTAFQSYTYGSVSKLGSVALFCGSLVIILVIFIFFNRNISVLKRIWLGALFAGSLLIFYWKPFYRAFSLFQWVSSYDYRYSYVTIFALLFLALHGSRAITKAMLPRIALIAVLYSLCLVTLFHLHPVNTRANVYGTALFILLTSGLYILLKLASVQGAAIPRRIFAAALVLAFSLDLSINAKLLIPIYSSDNVASYQSYRTNQEALISSIKSSDPSFYRISQTTTRSFGGSHLTAYYNEALAYNYASISGYTSSPDDNQRAFLDRLGYPMCGENMCITNTSILGADSLLGVKYILSPYPIQGLDEISTASDNGKAIYQNPYALPMAFVYHSEQGSLSDSSQNPFEFQNALYKQLFDLPDDVYIPLAFTYDIDGDSLNIHLSVPSGSNYTVYGNLPWNSEVNASISADGQFITQYACWLSPSVFYIPTSGESSICEITVSAGSLDFNLDNMQFYALDQNVLAQCAALANSQKVEALSIENGSIQADLTARSGDKLFLSVPADDDWDILLNGSPAEVDLIGDCLYGISLSEGSNKLSMAYHIRYLKPGIAISLLTLILLCAIEFMKKKQFFLKAEEDVTNEDFNYRTLL</sequence>
<reference evidence="2 3" key="1">
    <citation type="journal article" date="2017" name="Front. Microbiol.">
        <title>New Insights into the Diversity of the Genus Faecalibacterium.</title>
        <authorList>
            <person name="Benevides L."/>
            <person name="Burman S."/>
            <person name="Martin R."/>
            <person name="Robert V."/>
            <person name="Thomas M."/>
            <person name="Miquel S."/>
            <person name="Chain F."/>
            <person name="Sokol H."/>
            <person name="Bermudez-Humaran L.G."/>
            <person name="Morrison M."/>
            <person name="Langella P."/>
            <person name="Azevedo V.A."/>
            <person name="Chatel J.M."/>
            <person name="Soares S."/>
        </authorList>
    </citation>
    <scope>NUCLEOTIDE SEQUENCE [LARGE SCALE GENOMIC DNA]</scope>
    <source>
        <strain evidence="2 3">CNCM I 4575</strain>
    </source>
</reference>
<dbReference type="RefSeq" id="WP_097839084.1">
    <property type="nucleotide sequence ID" value="NZ_NMTY01000009.1"/>
</dbReference>
<comment type="caution">
    <text evidence="2">The sequence shown here is derived from an EMBL/GenBank/DDBJ whole genome shotgun (WGS) entry which is preliminary data.</text>
</comment>
<dbReference type="Pfam" id="PF09586">
    <property type="entry name" value="YfhO"/>
    <property type="match status" value="1"/>
</dbReference>
<evidence type="ECO:0000256" key="1">
    <source>
        <dbReference type="SAM" id="Phobius"/>
    </source>
</evidence>
<evidence type="ECO:0000313" key="3">
    <source>
        <dbReference type="Proteomes" id="UP000220005"/>
    </source>
</evidence>
<feature type="transmembrane region" description="Helical" evidence="1">
    <location>
        <begin position="413"/>
        <end position="434"/>
    </location>
</feature>
<feature type="transmembrane region" description="Helical" evidence="1">
    <location>
        <begin position="238"/>
        <end position="261"/>
    </location>
</feature>
<dbReference type="Proteomes" id="UP000220005">
    <property type="component" value="Unassembled WGS sequence"/>
</dbReference>
<feature type="transmembrane region" description="Helical" evidence="1">
    <location>
        <begin position="297"/>
        <end position="316"/>
    </location>
</feature>
<organism evidence="2 3">
    <name type="scientific">Faecalibacterium prausnitzii</name>
    <dbReference type="NCBI Taxonomy" id="853"/>
    <lineage>
        <taxon>Bacteria</taxon>
        <taxon>Bacillati</taxon>
        <taxon>Bacillota</taxon>
        <taxon>Clostridia</taxon>
        <taxon>Eubacteriales</taxon>
        <taxon>Oscillospiraceae</taxon>
        <taxon>Faecalibacterium</taxon>
    </lineage>
</organism>
<dbReference type="PANTHER" id="PTHR38454">
    <property type="entry name" value="INTEGRAL MEMBRANE PROTEIN-RELATED"/>
    <property type="match status" value="1"/>
</dbReference>
<evidence type="ECO:0008006" key="4">
    <source>
        <dbReference type="Google" id="ProtNLM"/>
    </source>
</evidence>
<dbReference type="EMBL" id="NMTY01000009">
    <property type="protein sequence ID" value="PDX81791.1"/>
    <property type="molecule type" value="Genomic_DNA"/>
</dbReference>
<keyword evidence="1" id="KW-0472">Membrane</keyword>
<feature type="transmembrane region" description="Helical" evidence="1">
    <location>
        <begin position="389"/>
        <end position="407"/>
    </location>
</feature>
<feature type="transmembrane region" description="Helical" evidence="1">
    <location>
        <begin position="362"/>
        <end position="382"/>
    </location>
</feature>
<keyword evidence="1" id="KW-0812">Transmembrane</keyword>
<feature type="transmembrane region" description="Helical" evidence="1">
    <location>
        <begin position="189"/>
        <end position="218"/>
    </location>
</feature>
<feature type="transmembrane region" description="Helical" evidence="1">
    <location>
        <begin position="139"/>
        <end position="156"/>
    </location>
</feature>
<dbReference type="AlphaFoldDB" id="A0A2A7ARV2"/>
<feature type="transmembrane region" description="Helical" evidence="1">
    <location>
        <begin position="824"/>
        <end position="844"/>
    </location>
</feature>
<gene>
    <name evidence="2" type="ORF">CGS58_04490</name>
</gene>
<dbReference type="InterPro" id="IPR018580">
    <property type="entry name" value="Uncharacterised_YfhO"/>
</dbReference>